<dbReference type="RefSeq" id="WP_209748113.1">
    <property type="nucleotide sequence ID" value="NZ_JBHSMH010000082.1"/>
</dbReference>
<comment type="caution">
    <text evidence="2">The sequence shown here is derived from an EMBL/GenBank/DDBJ whole genome shotgun (WGS) entry which is preliminary data.</text>
</comment>
<dbReference type="CDD" id="cd04301">
    <property type="entry name" value="NAT_SF"/>
    <property type="match status" value="1"/>
</dbReference>
<reference evidence="3" key="1">
    <citation type="journal article" date="2019" name="Int. J. Syst. Evol. Microbiol.">
        <title>The Global Catalogue of Microorganisms (GCM) 10K type strain sequencing project: providing services to taxonomists for standard genome sequencing and annotation.</title>
        <authorList>
            <consortium name="The Broad Institute Genomics Platform"/>
            <consortium name="The Broad Institute Genome Sequencing Center for Infectious Disease"/>
            <person name="Wu L."/>
            <person name="Ma J."/>
        </authorList>
    </citation>
    <scope>NUCLEOTIDE SEQUENCE [LARGE SCALE GENOMIC DNA]</scope>
    <source>
        <strain evidence="3">CCUG 57113</strain>
    </source>
</reference>
<dbReference type="GO" id="GO:0016746">
    <property type="term" value="F:acyltransferase activity"/>
    <property type="evidence" value="ECO:0007669"/>
    <property type="project" value="UniProtKB-KW"/>
</dbReference>
<evidence type="ECO:0000259" key="1">
    <source>
        <dbReference type="PROSITE" id="PS51186"/>
    </source>
</evidence>
<keyword evidence="2" id="KW-0012">Acyltransferase</keyword>
<dbReference type="SUPFAM" id="SSF55729">
    <property type="entry name" value="Acyl-CoA N-acyltransferases (Nat)"/>
    <property type="match status" value="1"/>
</dbReference>
<sequence length="165" mass="19071">MNDSYDGTIVIRPFTREDTAIVHRYFEHLSERTRAFFPGYPFTREEAERLTGDDVDQSDTRRFLASVQSPEEETMIGYVFYWDWDKKVPWFGISVRDDYQGIGLGKKMMDFSIAEAKRHHKGGILLTTRKDNASGQALYKRSGFEMIGDDPRGELLMILNFPAKG</sequence>
<dbReference type="Gene3D" id="3.40.630.30">
    <property type="match status" value="1"/>
</dbReference>
<dbReference type="InterPro" id="IPR000182">
    <property type="entry name" value="GNAT_dom"/>
</dbReference>
<dbReference type="EMBL" id="JBHSMH010000082">
    <property type="protein sequence ID" value="MFC5470990.1"/>
    <property type="molecule type" value="Genomic_DNA"/>
</dbReference>
<dbReference type="Proteomes" id="UP001596105">
    <property type="component" value="Unassembled WGS sequence"/>
</dbReference>
<name>A0ABW0LYV6_9BACL</name>
<keyword evidence="3" id="KW-1185">Reference proteome</keyword>
<dbReference type="EC" id="2.3.-.-" evidence="2"/>
<evidence type="ECO:0000313" key="3">
    <source>
        <dbReference type="Proteomes" id="UP001596105"/>
    </source>
</evidence>
<keyword evidence="2" id="KW-0808">Transferase</keyword>
<dbReference type="InterPro" id="IPR050276">
    <property type="entry name" value="MshD_Acetyltransferase"/>
</dbReference>
<protein>
    <submittedName>
        <fullName evidence="2">GNAT family N-acetyltransferase</fullName>
        <ecNumber evidence="2">2.3.-.-</ecNumber>
    </submittedName>
</protein>
<accession>A0ABW0LYV6</accession>
<dbReference type="PROSITE" id="PS51186">
    <property type="entry name" value="GNAT"/>
    <property type="match status" value="1"/>
</dbReference>
<organism evidence="2 3">
    <name type="scientific">Cohnella suwonensis</name>
    <dbReference type="NCBI Taxonomy" id="696072"/>
    <lineage>
        <taxon>Bacteria</taxon>
        <taxon>Bacillati</taxon>
        <taxon>Bacillota</taxon>
        <taxon>Bacilli</taxon>
        <taxon>Bacillales</taxon>
        <taxon>Paenibacillaceae</taxon>
        <taxon>Cohnella</taxon>
    </lineage>
</organism>
<feature type="domain" description="N-acetyltransferase" evidence="1">
    <location>
        <begin position="9"/>
        <end position="162"/>
    </location>
</feature>
<proteinExistence type="predicted"/>
<dbReference type="PANTHER" id="PTHR43617">
    <property type="entry name" value="L-AMINO ACID N-ACETYLTRANSFERASE"/>
    <property type="match status" value="1"/>
</dbReference>
<dbReference type="InterPro" id="IPR016181">
    <property type="entry name" value="Acyl_CoA_acyltransferase"/>
</dbReference>
<gene>
    <name evidence="2" type="ORF">ACFPPD_20080</name>
</gene>
<dbReference type="Pfam" id="PF00583">
    <property type="entry name" value="Acetyltransf_1"/>
    <property type="match status" value="1"/>
</dbReference>
<evidence type="ECO:0000313" key="2">
    <source>
        <dbReference type="EMBL" id="MFC5470990.1"/>
    </source>
</evidence>